<comment type="caution">
    <text evidence="1">The sequence shown here is derived from an EMBL/GenBank/DDBJ whole genome shotgun (WGS) entry which is preliminary data.</text>
</comment>
<sequence>MRLILDRKLTRVRRRADVAGYLSVLVDSEEVKPFVQGQANGSLSLPQAERRLQTSTRVLKALIGCGHLPSHIEINPVNRCPRQVVRQDDLDVFMSRYISLHVAAEERGIHFRKLKTMLTSARVVPAFATGEVHAAFYERDMVMNLKP</sequence>
<accession>A0ABX0VDU1</accession>
<evidence type="ECO:0000313" key="1">
    <source>
        <dbReference type="EMBL" id="NIX77344.1"/>
    </source>
</evidence>
<name>A0ABX0VDU1_9HYPH</name>
<organism evidence="1 2">
    <name type="scientific">Microvirga terricola</name>
    <dbReference type="NCBI Taxonomy" id="2719797"/>
    <lineage>
        <taxon>Bacteria</taxon>
        <taxon>Pseudomonadati</taxon>
        <taxon>Pseudomonadota</taxon>
        <taxon>Alphaproteobacteria</taxon>
        <taxon>Hyphomicrobiales</taxon>
        <taxon>Methylobacteriaceae</taxon>
        <taxon>Microvirga</taxon>
    </lineage>
</organism>
<dbReference type="Proteomes" id="UP000707352">
    <property type="component" value="Unassembled WGS sequence"/>
</dbReference>
<reference evidence="1 2" key="1">
    <citation type="submission" date="2020-03" db="EMBL/GenBank/DDBJ databases">
        <title>The genome sequence of Microvirga sp. c23x22.</title>
        <authorList>
            <person name="Zhang X."/>
        </authorList>
    </citation>
    <scope>NUCLEOTIDE SEQUENCE [LARGE SCALE GENOMIC DNA]</scope>
    <source>
        <strain evidence="2">c23x22</strain>
    </source>
</reference>
<dbReference type="RefSeq" id="WP_167673216.1">
    <property type="nucleotide sequence ID" value="NZ_JAATJS010000003.1"/>
</dbReference>
<proteinExistence type="predicted"/>
<dbReference type="EMBL" id="JAATJS010000003">
    <property type="protein sequence ID" value="NIX77344.1"/>
    <property type="molecule type" value="Genomic_DNA"/>
</dbReference>
<keyword evidence="2" id="KW-1185">Reference proteome</keyword>
<gene>
    <name evidence="1" type="ORF">HB375_12065</name>
</gene>
<evidence type="ECO:0008006" key="3">
    <source>
        <dbReference type="Google" id="ProtNLM"/>
    </source>
</evidence>
<protein>
    <recommendedName>
        <fullName evidence="3">Integrase</fullName>
    </recommendedName>
</protein>
<evidence type="ECO:0000313" key="2">
    <source>
        <dbReference type="Proteomes" id="UP000707352"/>
    </source>
</evidence>